<dbReference type="Proteomes" id="UP000178367">
    <property type="component" value="Unassembled WGS sequence"/>
</dbReference>
<dbReference type="InterPro" id="IPR029044">
    <property type="entry name" value="Nucleotide-diphossugar_trans"/>
</dbReference>
<comment type="caution">
    <text evidence="3">The sequence shown here is derived from an EMBL/GenBank/DDBJ whole genome shotgun (WGS) entry which is preliminary data.</text>
</comment>
<keyword evidence="1" id="KW-0808">Transferase</keyword>
<name>A0A1F5SM24_9BACT</name>
<sequence length="210" mass="23371">MVKAAGKNLIEHNLDRLPDEIDEIIFVVGYLGEQIVNHFGHEFGGRKISYVKQQKLLGTGHAIHACREKLGERFLVMMGDDIYGFGDAERCLGHEQCILVREASGKFSGGRVVLDGAGKLADIIEGTHNKTFALANAAMYVLKKKFFDYDLVPVHDGAEYGLPQTIAKMARDWPVGIEKTTDWIQVSDPASLKRAENILTRSEVRSKNKN</sequence>
<dbReference type="GO" id="GO:0016779">
    <property type="term" value="F:nucleotidyltransferase activity"/>
    <property type="evidence" value="ECO:0007669"/>
    <property type="project" value="UniProtKB-KW"/>
</dbReference>
<organism evidence="3 4">
    <name type="scientific">Candidatus Falkowbacteria bacterium RIFOXYA2_FULL_47_19</name>
    <dbReference type="NCBI Taxonomy" id="1797994"/>
    <lineage>
        <taxon>Bacteria</taxon>
        <taxon>Candidatus Falkowiibacteriota</taxon>
    </lineage>
</organism>
<dbReference type="PANTHER" id="PTHR43584:SF8">
    <property type="entry name" value="N-ACETYLMURAMATE ALPHA-1-PHOSPHATE URIDYLYLTRANSFERASE"/>
    <property type="match status" value="1"/>
</dbReference>
<evidence type="ECO:0000256" key="1">
    <source>
        <dbReference type="ARBA" id="ARBA00022679"/>
    </source>
</evidence>
<gene>
    <name evidence="3" type="ORF">A2227_03990</name>
</gene>
<keyword evidence="2" id="KW-0548">Nucleotidyltransferase</keyword>
<evidence type="ECO:0000313" key="3">
    <source>
        <dbReference type="EMBL" id="OGF27709.1"/>
    </source>
</evidence>
<dbReference type="AlphaFoldDB" id="A0A1F5SM24"/>
<proteinExistence type="predicted"/>
<evidence type="ECO:0000313" key="4">
    <source>
        <dbReference type="Proteomes" id="UP000178367"/>
    </source>
</evidence>
<accession>A0A1F5SM24</accession>
<dbReference type="CDD" id="cd04181">
    <property type="entry name" value="NTP_transferase"/>
    <property type="match status" value="1"/>
</dbReference>
<dbReference type="EMBL" id="MFGB01000006">
    <property type="protein sequence ID" value="OGF27709.1"/>
    <property type="molecule type" value="Genomic_DNA"/>
</dbReference>
<dbReference type="PANTHER" id="PTHR43584">
    <property type="entry name" value="NUCLEOTIDYL TRANSFERASE"/>
    <property type="match status" value="1"/>
</dbReference>
<dbReference type="Gene3D" id="3.90.550.10">
    <property type="entry name" value="Spore Coat Polysaccharide Biosynthesis Protein SpsA, Chain A"/>
    <property type="match status" value="1"/>
</dbReference>
<evidence type="ECO:0000256" key="2">
    <source>
        <dbReference type="ARBA" id="ARBA00022695"/>
    </source>
</evidence>
<evidence type="ECO:0008006" key="5">
    <source>
        <dbReference type="Google" id="ProtNLM"/>
    </source>
</evidence>
<protein>
    <recommendedName>
        <fullName evidence="5">Nucleotidyl transferase domain-containing protein</fullName>
    </recommendedName>
</protein>
<dbReference type="STRING" id="1797994.A2227_03990"/>
<dbReference type="InterPro" id="IPR050065">
    <property type="entry name" value="GlmU-like"/>
</dbReference>
<dbReference type="SUPFAM" id="SSF53448">
    <property type="entry name" value="Nucleotide-diphospho-sugar transferases"/>
    <property type="match status" value="1"/>
</dbReference>
<reference evidence="3 4" key="1">
    <citation type="journal article" date="2016" name="Nat. Commun.">
        <title>Thousands of microbial genomes shed light on interconnected biogeochemical processes in an aquifer system.</title>
        <authorList>
            <person name="Anantharaman K."/>
            <person name="Brown C.T."/>
            <person name="Hug L.A."/>
            <person name="Sharon I."/>
            <person name="Castelle C.J."/>
            <person name="Probst A.J."/>
            <person name="Thomas B.C."/>
            <person name="Singh A."/>
            <person name="Wilkins M.J."/>
            <person name="Karaoz U."/>
            <person name="Brodie E.L."/>
            <person name="Williams K.H."/>
            <person name="Hubbard S.S."/>
            <person name="Banfield J.F."/>
        </authorList>
    </citation>
    <scope>NUCLEOTIDE SEQUENCE [LARGE SCALE GENOMIC DNA]</scope>
</reference>